<dbReference type="AlphaFoldDB" id="A0A926IGY2"/>
<feature type="region of interest" description="Disordered" evidence="3">
    <location>
        <begin position="180"/>
        <end position="212"/>
    </location>
</feature>
<dbReference type="Pfam" id="PF04203">
    <property type="entry name" value="Sortase"/>
    <property type="match status" value="1"/>
</dbReference>
<feature type="compositionally biased region" description="Basic and acidic residues" evidence="3">
    <location>
        <begin position="181"/>
        <end position="194"/>
    </location>
</feature>
<dbReference type="InterPro" id="IPR023365">
    <property type="entry name" value="Sortase_dom-sf"/>
</dbReference>
<evidence type="ECO:0000313" key="5">
    <source>
        <dbReference type="Proteomes" id="UP000623678"/>
    </source>
</evidence>
<gene>
    <name evidence="4" type="ORF">H8705_03965</name>
</gene>
<evidence type="ECO:0000313" key="4">
    <source>
        <dbReference type="EMBL" id="MBC8584731.1"/>
    </source>
</evidence>
<feature type="compositionally biased region" description="Polar residues" evidence="3">
    <location>
        <begin position="201"/>
        <end position="212"/>
    </location>
</feature>
<dbReference type="GO" id="GO:0016787">
    <property type="term" value="F:hydrolase activity"/>
    <property type="evidence" value="ECO:0007669"/>
    <property type="project" value="UniProtKB-KW"/>
</dbReference>
<feature type="active site" description="Acyl-thioester intermediate" evidence="2">
    <location>
        <position position="157"/>
    </location>
</feature>
<sequence>MKKQPKPQESAPPSSSIAPPSSLQEEPVPAFPVGKLITTPEREAYVDGEMTLIVPRLNLDIPVFDGNSEEVMSKGVGLYDYGQLPGEGNRNTSIVGHRDIYGQEFYYIDTIVSGDLLYLEYDGMQYTYEYESTEIVDAENWDPIRVKEYPCLTLTSCDPIGTSLNRIIVTSRLVDISPIQEESHMPEVSSKEENPMEFVPQDNSPNSEMLPE</sequence>
<organism evidence="4 5">
    <name type="scientific">Youxingia wuxianensis</name>
    <dbReference type="NCBI Taxonomy" id="2763678"/>
    <lineage>
        <taxon>Bacteria</taxon>
        <taxon>Bacillati</taxon>
        <taxon>Bacillota</taxon>
        <taxon>Clostridia</taxon>
        <taxon>Eubacteriales</taxon>
        <taxon>Oscillospiraceae</taxon>
        <taxon>Youxingia</taxon>
    </lineage>
</organism>
<proteinExistence type="predicted"/>
<dbReference type="Proteomes" id="UP000623678">
    <property type="component" value="Unassembled WGS sequence"/>
</dbReference>
<dbReference type="Gene3D" id="2.40.260.10">
    <property type="entry name" value="Sortase"/>
    <property type="match status" value="1"/>
</dbReference>
<dbReference type="InterPro" id="IPR042003">
    <property type="entry name" value="Sortase_E"/>
</dbReference>
<feature type="active site" description="Proton donor/acceptor" evidence="2">
    <location>
        <position position="97"/>
    </location>
</feature>
<name>A0A926IGY2_9FIRM</name>
<dbReference type="CDD" id="cd05830">
    <property type="entry name" value="Sortase_E"/>
    <property type="match status" value="1"/>
</dbReference>
<keyword evidence="1" id="KW-0378">Hydrolase</keyword>
<dbReference type="SUPFAM" id="SSF63817">
    <property type="entry name" value="Sortase"/>
    <property type="match status" value="1"/>
</dbReference>
<dbReference type="NCBIfam" id="TIGR01076">
    <property type="entry name" value="sortase_fam"/>
    <property type="match status" value="1"/>
</dbReference>
<accession>A0A926IGY2</accession>
<feature type="compositionally biased region" description="Low complexity" evidence="3">
    <location>
        <begin position="11"/>
        <end position="22"/>
    </location>
</feature>
<dbReference type="EMBL" id="JACRTD010000002">
    <property type="protein sequence ID" value="MBC8584731.1"/>
    <property type="molecule type" value="Genomic_DNA"/>
</dbReference>
<evidence type="ECO:0000256" key="1">
    <source>
        <dbReference type="ARBA" id="ARBA00022801"/>
    </source>
</evidence>
<keyword evidence="5" id="KW-1185">Reference proteome</keyword>
<feature type="region of interest" description="Disordered" evidence="3">
    <location>
        <begin position="1"/>
        <end position="28"/>
    </location>
</feature>
<evidence type="ECO:0000256" key="3">
    <source>
        <dbReference type="SAM" id="MobiDB-lite"/>
    </source>
</evidence>
<reference evidence="4" key="1">
    <citation type="submission" date="2020-08" db="EMBL/GenBank/DDBJ databases">
        <title>Genome public.</title>
        <authorList>
            <person name="Liu C."/>
            <person name="Sun Q."/>
        </authorList>
    </citation>
    <scope>NUCLEOTIDE SEQUENCE</scope>
    <source>
        <strain evidence="4">NSJ-64</strain>
    </source>
</reference>
<evidence type="ECO:0000256" key="2">
    <source>
        <dbReference type="PIRSR" id="PIRSR605754-1"/>
    </source>
</evidence>
<protein>
    <submittedName>
        <fullName evidence="4">Class E sortase</fullName>
    </submittedName>
</protein>
<dbReference type="InterPro" id="IPR005754">
    <property type="entry name" value="Sortase"/>
</dbReference>
<comment type="caution">
    <text evidence="4">The sequence shown here is derived from an EMBL/GenBank/DDBJ whole genome shotgun (WGS) entry which is preliminary data.</text>
</comment>